<organism evidence="1 2">
    <name type="scientific">Streptomyces cyanogenus</name>
    <dbReference type="NCBI Taxonomy" id="80860"/>
    <lineage>
        <taxon>Bacteria</taxon>
        <taxon>Bacillati</taxon>
        <taxon>Actinomycetota</taxon>
        <taxon>Actinomycetes</taxon>
        <taxon>Kitasatosporales</taxon>
        <taxon>Streptomycetaceae</taxon>
        <taxon>Streptomyces</taxon>
    </lineage>
</organism>
<accession>A0ABX7THB4</accession>
<protein>
    <submittedName>
        <fullName evidence="1">Uncharacterized protein</fullName>
    </submittedName>
</protein>
<reference evidence="1 2" key="1">
    <citation type="submission" date="2021-03" db="EMBL/GenBank/DDBJ databases">
        <title>Complete genome sequence of Streptomyces cyanogenus S136, producer of anticancer angucycline landomycin A.</title>
        <authorList>
            <person name="Hrab P."/>
            <person name="Ruckert C."/>
            <person name="Busche T."/>
            <person name="Ostash I."/>
            <person name="Kalinowski J."/>
            <person name="Fedorenko V."/>
            <person name="Yushchuk O."/>
            <person name="Ostash B."/>
        </authorList>
    </citation>
    <scope>NUCLEOTIDE SEQUENCE [LARGE SCALE GENOMIC DNA]</scope>
    <source>
        <strain evidence="1 2">S136</strain>
    </source>
</reference>
<evidence type="ECO:0000313" key="2">
    <source>
        <dbReference type="Proteomes" id="UP000663908"/>
    </source>
</evidence>
<evidence type="ECO:0000313" key="1">
    <source>
        <dbReference type="EMBL" id="QTD95814.1"/>
    </source>
</evidence>
<gene>
    <name evidence="1" type="ORF">S1361_00580</name>
</gene>
<dbReference type="RefSeq" id="WP_208029908.1">
    <property type="nucleotide sequence ID" value="NZ_CP071839.1"/>
</dbReference>
<dbReference type="Proteomes" id="UP000663908">
    <property type="component" value="Chromosome"/>
</dbReference>
<keyword evidence="2" id="KW-1185">Reference proteome</keyword>
<proteinExistence type="predicted"/>
<name>A0ABX7THB4_STRCY</name>
<dbReference type="EMBL" id="CP071839">
    <property type="protein sequence ID" value="QTD95814.1"/>
    <property type="molecule type" value="Genomic_DNA"/>
</dbReference>
<sequence>MLHQEATWTALPNGVTGTGPGRRLRLSVFVSPRVTSDQPSASLDKDFLDWPACVQPARISFNVQVSHAQPVTAAIVSPPAQSSLWKALFGASTPISGAGTDHTVTGRSVYSTYPIAELRDSISRGYGKLAADHSALLLDNTRLRSAFPELLSALGPDGERARTDHMGEWNMSDTGGDASDRLIRRRAAAASQLLRPHADTELSRRIAEATTLADRLAAAEPGTPVPVVAADGGAAGAYASLLAFHMGLARPLSGSDATPPGPVDFHSALTFLGEYPQVLRWLGLVIDLEVPVTSLPQTPAAGPIPLLKVTPTFTPPKSITSHSPWTAYRWDGRFFEAASKPPDTSTPAPQIVHGLLDLGRDGLFQAVDTDIDGSALKILHILAGHAHEPDTAADAALPALRSSGVTIAQAGRAQALVGHLLTTAARRDRLSRDDDVVLYAQDLVRGYRFDVLEGASTTWRSLHQRAGTYQFPPISGTAVVKTATDEGSVQPAITRAPLSDGSAPDPASPLHIHESVAHWQNWSLSAPRPGKCVTPDGPQHVTSLPAANGPPLTVSFQPVAHTLPRLRYGVSYQFRARVADLAGNGPTPADADAVLQELSAAHQDLRLPGGASGFVHRRLEPICPPVLVPCEEFCAGESESVLVIRSRTGQTAAQYAAALSKELAGHPGGGPRYRATCERHLVPPKVALAMAEEHGALDAVLAGPGGAPAAYALARREKGSIDDAFILDPVTGQPVPIPDSRDTDPVTGAVTQRHSVVIVTTGTTEAGPCGYAVHHEPQLQVPYLSDPAACGVALHGLPGLPTGGNTAGTIDPQGRLVFAPSPLTPDTLAKIGGSTVHIPFGNNWPQRTPLRLRVADAPTGSASPPPPSWDTANRVLTVYLAPAQQAVVTLSSFLSTKKDQAPLLDFALWRWILDASGGNPGQEAITMALQGGHRMLTPLHTVRLVHAVEAPLAAPALELRVLRAPGAPFAYLGGTVKVNGASTAKIDLMATWTEYTDDGAQSRPPQQCTRQVLEVPVPLPGEPAAPPDASGAVPVAVYTPPPADTITFQAPATADPPPARKYTARHEFGDTRHRKVTYRATATSRFRECFPEHIAADPTRLSLAGNTVTVDVLSSERPATPEVVSVLPAFRWFRSTDANGTRHSVRHGAIRVYLDRPWYSSGEGELLGVVTADSGSASSSLPAGFITHWGTNPVFGAPGPTATPQPSVFPGTVTGVHLMTAEFPGGPPVAVAGHRVGFDAKRQLWYCDIDTSPALDDSYFPFVRLALARYQPSSLPGRELSRVVHTAYVRTAPRRTVTLKPVQDTPHTYDLLVEGPSYVSTEWKADLKENYSWTHLPGKALPRASVDVVLDTRIPGLDDDLGWTENSSVPPAAAVIMGVGPAPASGTPLWRGRFTLPPSAVPGQTRIRIEEHEFFTQHTVNTTIPGDPSDFPGVPPGHVPRQPYAYEYPGERTVFAETIVL</sequence>